<sequence>MMSKKSSHTVPACDPDHRFAEDENNGTGDDAEPEDGLDDVEMEDDVDDLDGLDSHALEQKLSEAIPQWTNKSNDLSDEDEVDFSIYRRSSSCASNSSRCLSVPASEPIDISDNGESEHEDDDPILQASLSGLQVAHKRAPAVNPSSKNSTARYSTPADKHQRKTGQIKQDYPMQDLSEVPSWNDTRGSSVSRATSVHPLVKKEARVVVLPLENSDNIQIHWSAGSAVNLKEQHPDVQKVLRLAIDYYMGNHMMDNFYPDVHVRANFVLESLVCAAEDLHLPNIASAVVVEVNGGRALSKYGEALAVVPQGRISSFRGIARSTAKAGLYGNYKVQNDCVARVEHLMKGQAFIYKQKPDTLDPQSQIIVFGRPDTDTPYLHNAIADGVGGFLKTKTAECCADMLSHNDKGNIEATIPVIYSTLDDWTTGEYKATNFEGKRVQEVYDIHVGLLQRMKGTKPEQYHATMEAIFAKAASGTSFSKHAKSKKLSILEQEAMNLFNQSL</sequence>
<gene>
    <name evidence="3" type="ORF">DFH08DRAFT_800315</name>
</gene>
<feature type="region of interest" description="Disordered" evidence="1">
    <location>
        <begin position="1"/>
        <end position="166"/>
    </location>
</feature>
<dbReference type="AlphaFoldDB" id="A0AAD7AJJ2"/>
<evidence type="ECO:0000313" key="4">
    <source>
        <dbReference type="Proteomes" id="UP001218218"/>
    </source>
</evidence>
<name>A0AAD7AJJ2_9AGAR</name>
<feature type="compositionally biased region" description="Basic and acidic residues" evidence="1">
    <location>
        <begin position="52"/>
        <end position="61"/>
    </location>
</feature>
<proteinExistence type="predicted"/>
<accession>A0AAD7AJJ2</accession>
<protein>
    <recommendedName>
        <fullName evidence="2">DUF6532 domain-containing protein</fullName>
    </recommendedName>
</protein>
<comment type="caution">
    <text evidence="3">The sequence shown here is derived from an EMBL/GenBank/DDBJ whole genome shotgun (WGS) entry which is preliminary data.</text>
</comment>
<evidence type="ECO:0000256" key="1">
    <source>
        <dbReference type="SAM" id="MobiDB-lite"/>
    </source>
</evidence>
<feature type="compositionally biased region" description="Acidic residues" evidence="1">
    <location>
        <begin position="29"/>
        <end position="51"/>
    </location>
</feature>
<organism evidence="3 4">
    <name type="scientific">Mycena albidolilacea</name>
    <dbReference type="NCBI Taxonomy" id="1033008"/>
    <lineage>
        <taxon>Eukaryota</taxon>
        <taxon>Fungi</taxon>
        <taxon>Dikarya</taxon>
        <taxon>Basidiomycota</taxon>
        <taxon>Agaricomycotina</taxon>
        <taxon>Agaricomycetes</taxon>
        <taxon>Agaricomycetidae</taxon>
        <taxon>Agaricales</taxon>
        <taxon>Marasmiineae</taxon>
        <taxon>Mycenaceae</taxon>
        <taxon>Mycena</taxon>
    </lineage>
</organism>
<feature type="compositionally biased region" description="Acidic residues" evidence="1">
    <location>
        <begin position="112"/>
        <end position="123"/>
    </location>
</feature>
<dbReference type="InterPro" id="IPR045341">
    <property type="entry name" value="DUF6532"/>
</dbReference>
<evidence type="ECO:0000313" key="3">
    <source>
        <dbReference type="EMBL" id="KAJ7360896.1"/>
    </source>
</evidence>
<dbReference type="EMBL" id="JARIHO010000005">
    <property type="protein sequence ID" value="KAJ7360896.1"/>
    <property type="molecule type" value="Genomic_DNA"/>
</dbReference>
<evidence type="ECO:0000259" key="2">
    <source>
        <dbReference type="Pfam" id="PF20149"/>
    </source>
</evidence>
<keyword evidence="4" id="KW-1185">Reference proteome</keyword>
<feature type="compositionally biased region" description="Low complexity" evidence="1">
    <location>
        <begin position="84"/>
        <end position="101"/>
    </location>
</feature>
<dbReference type="Pfam" id="PF20149">
    <property type="entry name" value="DUF6532"/>
    <property type="match status" value="1"/>
</dbReference>
<feature type="domain" description="DUF6532" evidence="2">
    <location>
        <begin position="243"/>
        <end position="453"/>
    </location>
</feature>
<feature type="compositionally biased region" description="Polar residues" evidence="1">
    <location>
        <begin position="143"/>
        <end position="153"/>
    </location>
</feature>
<dbReference type="Proteomes" id="UP001218218">
    <property type="component" value="Unassembled WGS sequence"/>
</dbReference>
<reference evidence="3" key="1">
    <citation type="submission" date="2023-03" db="EMBL/GenBank/DDBJ databases">
        <title>Massive genome expansion in bonnet fungi (Mycena s.s.) driven by repeated elements and novel gene families across ecological guilds.</title>
        <authorList>
            <consortium name="Lawrence Berkeley National Laboratory"/>
            <person name="Harder C.B."/>
            <person name="Miyauchi S."/>
            <person name="Viragh M."/>
            <person name="Kuo A."/>
            <person name="Thoen E."/>
            <person name="Andreopoulos B."/>
            <person name="Lu D."/>
            <person name="Skrede I."/>
            <person name="Drula E."/>
            <person name="Henrissat B."/>
            <person name="Morin E."/>
            <person name="Kohler A."/>
            <person name="Barry K."/>
            <person name="LaButti K."/>
            <person name="Morin E."/>
            <person name="Salamov A."/>
            <person name="Lipzen A."/>
            <person name="Mereny Z."/>
            <person name="Hegedus B."/>
            <person name="Baldrian P."/>
            <person name="Stursova M."/>
            <person name="Weitz H."/>
            <person name="Taylor A."/>
            <person name="Grigoriev I.V."/>
            <person name="Nagy L.G."/>
            <person name="Martin F."/>
            <person name="Kauserud H."/>
        </authorList>
    </citation>
    <scope>NUCLEOTIDE SEQUENCE</scope>
    <source>
        <strain evidence="3">CBHHK002</strain>
    </source>
</reference>